<dbReference type="AlphaFoldDB" id="A0A841SU76"/>
<accession>A0A841SU76</accession>
<protein>
    <submittedName>
        <fullName evidence="2">Sugar phosphate isomerase/epimerase</fullName>
    </submittedName>
</protein>
<dbReference type="InterPro" id="IPR050312">
    <property type="entry name" value="IolE/XylAMocC-like"/>
</dbReference>
<dbReference type="Proteomes" id="UP000535838">
    <property type="component" value="Unassembled WGS sequence"/>
</dbReference>
<gene>
    <name evidence="2" type="ORF">H7B67_10605</name>
</gene>
<dbReference type="InterPro" id="IPR036237">
    <property type="entry name" value="Xyl_isomerase-like_sf"/>
</dbReference>
<reference evidence="2 3" key="1">
    <citation type="submission" date="2020-08" db="EMBL/GenBank/DDBJ databases">
        <title>Cohnella phylogeny.</title>
        <authorList>
            <person name="Dunlap C."/>
        </authorList>
    </citation>
    <scope>NUCLEOTIDE SEQUENCE [LARGE SCALE GENOMIC DNA]</scope>
    <source>
        <strain evidence="2 3">DSM 25241</strain>
    </source>
</reference>
<dbReference type="Gene3D" id="3.20.20.150">
    <property type="entry name" value="Divalent-metal-dependent TIM barrel enzymes"/>
    <property type="match status" value="1"/>
</dbReference>
<sequence>MSIGQIRIGTLVGGGDAARVIPQIAPHGFESYSLTFWQTTGSTDLKETSKQVRELADKHGFVISSLGIFGNPLTGEGDNADSLASWERLIDHAPLFGTDIVSGFTGRLTGQSIDASLPRYAEVFGELSRRAADKGVRIAFENCDMGGTWESGDWNIAHNPTAWEKMFNAIPSDNIGLQWEPCHQMVSLIDPIPQLRKWVDKVFHVHGKDATIAWDVVREYGIHGPKPFVWHRTPGFGDTNWSDIITILMQAGYQGTIDIEGWHDPVYRDELEMTGQVHALNYLKRCRGGTFVANPV</sequence>
<evidence type="ECO:0000313" key="3">
    <source>
        <dbReference type="Proteomes" id="UP000535838"/>
    </source>
</evidence>
<dbReference type="PANTHER" id="PTHR12110">
    <property type="entry name" value="HYDROXYPYRUVATE ISOMERASE"/>
    <property type="match status" value="1"/>
</dbReference>
<comment type="caution">
    <text evidence="2">The sequence shown here is derived from an EMBL/GenBank/DDBJ whole genome shotgun (WGS) entry which is preliminary data.</text>
</comment>
<name>A0A841SU76_9BACL</name>
<dbReference type="PANTHER" id="PTHR12110:SF21">
    <property type="entry name" value="XYLOSE ISOMERASE-LIKE TIM BARREL DOMAIN-CONTAINING PROTEIN"/>
    <property type="match status" value="1"/>
</dbReference>
<dbReference type="Pfam" id="PF01261">
    <property type="entry name" value="AP_endonuc_2"/>
    <property type="match status" value="1"/>
</dbReference>
<organism evidence="2 3">
    <name type="scientific">Cohnella thailandensis</name>
    <dbReference type="NCBI Taxonomy" id="557557"/>
    <lineage>
        <taxon>Bacteria</taxon>
        <taxon>Bacillati</taxon>
        <taxon>Bacillota</taxon>
        <taxon>Bacilli</taxon>
        <taxon>Bacillales</taxon>
        <taxon>Paenibacillaceae</taxon>
        <taxon>Cohnella</taxon>
    </lineage>
</organism>
<dbReference type="SUPFAM" id="SSF51658">
    <property type="entry name" value="Xylose isomerase-like"/>
    <property type="match status" value="1"/>
</dbReference>
<dbReference type="RefSeq" id="WP_185119795.1">
    <property type="nucleotide sequence ID" value="NZ_JACJVQ010000007.1"/>
</dbReference>
<feature type="domain" description="Xylose isomerase-like TIM barrel" evidence="1">
    <location>
        <begin position="24"/>
        <end position="273"/>
    </location>
</feature>
<dbReference type="InterPro" id="IPR013022">
    <property type="entry name" value="Xyl_isomerase-like_TIM-brl"/>
</dbReference>
<dbReference type="GO" id="GO:0016853">
    <property type="term" value="F:isomerase activity"/>
    <property type="evidence" value="ECO:0007669"/>
    <property type="project" value="UniProtKB-KW"/>
</dbReference>
<evidence type="ECO:0000313" key="2">
    <source>
        <dbReference type="EMBL" id="MBB6634559.1"/>
    </source>
</evidence>
<keyword evidence="2" id="KW-0413">Isomerase</keyword>
<keyword evidence="3" id="KW-1185">Reference proteome</keyword>
<evidence type="ECO:0000259" key="1">
    <source>
        <dbReference type="Pfam" id="PF01261"/>
    </source>
</evidence>
<proteinExistence type="predicted"/>
<dbReference type="EMBL" id="JACJVQ010000007">
    <property type="protein sequence ID" value="MBB6634559.1"/>
    <property type="molecule type" value="Genomic_DNA"/>
</dbReference>